<dbReference type="RefSeq" id="WP_058482944.1">
    <property type="nucleotide sequence ID" value="NZ_CAAAII010000003.1"/>
</dbReference>
<dbReference type="EC" id="2.7.13.3" evidence="2"/>
<feature type="domain" description="Histidine kinase" evidence="6">
    <location>
        <begin position="285"/>
        <end position="465"/>
    </location>
</feature>
<dbReference type="InterPro" id="IPR005467">
    <property type="entry name" value="His_kinase_dom"/>
</dbReference>
<evidence type="ECO:0000259" key="6">
    <source>
        <dbReference type="PROSITE" id="PS50109"/>
    </source>
</evidence>
<name>A0A0W0Z6V7_LEGSP</name>
<dbReference type="AlphaFoldDB" id="A0A0W0Z6V7"/>
<dbReference type="GO" id="GO:0004673">
    <property type="term" value="F:protein histidine kinase activity"/>
    <property type="evidence" value="ECO:0007669"/>
    <property type="project" value="UniProtKB-EC"/>
</dbReference>
<reference evidence="7 8" key="1">
    <citation type="submission" date="2015-11" db="EMBL/GenBank/DDBJ databases">
        <title>Genomic analysis of 38 Legionella species identifies large and diverse effector repertoires.</title>
        <authorList>
            <person name="Burstein D."/>
            <person name="Amaro F."/>
            <person name="Zusman T."/>
            <person name="Lifshitz Z."/>
            <person name="Cohen O."/>
            <person name="Gilbert J.A."/>
            <person name="Pupko T."/>
            <person name="Shuman H.A."/>
            <person name="Segal G."/>
        </authorList>
    </citation>
    <scope>NUCLEOTIDE SEQUENCE [LARGE SCALE GENOMIC DNA]</scope>
    <source>
        <strain evidence="7 8">Mt.St.Helens-9</strain>
    </source>
</reference>
<dbReference type="InterPro" id="IPR013655">
    <property type="entry name" value="PAS_fold_3"/>
</dbReference>
<dbReference type="Gene3D" id="3.30.450.20">
    <property type="entry name" value="PAS domain"/>
    <property type="match status" value="1"/>
</dbReference>
<dbReference type="Pfam" id="PF08447">
    <property type="entry name" value="PAS_3"/>
    <property type="match status" value="1"/>
</dbReference>
<dbReference type="PANTHER" id="PTHR43304:SF1">
    <property type="entry name" value="PAC DOMAIN-CONTAINING PROTEIN"/>
    <property type="match status" value="1"/>
</dbReference>
<dbReference type="PROSITE" id="PS50109">
    <property type="entry name" value="HIS_KIN"/>
    <property type="match status" value="1"/>
</dbReference>
<evidence type="ECO:0000256" key="4">
    <source>
        <dbReference type="ARBA" id="ARBA00022679"/>
    </source>
</evidence>
<dbReference type="SMART" id="SM00387">
    <property type="entry name" value="HATPase_c"/>
    <property type="match status" value="1"/>
</dbReference>
<comment type="catalytic activity">
    <reaction evidence="1">
        <text>ATP + protein L-histidine = ADP + protein N-phospho-L-histidine.</text>
        <dbReference type="EC" id="2.7.13.3"/>
    </reaction>
</comment>
<gene>
    <name evidence="7" type="ORF">Lspi_1012</name>
</gene>
<dbReference type="SUPFAM" id="SSF55785">
    <property type="entry name" value="PYP-like sensor domain (PAS domain)"/>
    <property type="match status" value="1"/>
</dbReference>
<dbReference type="EMBL" id="LNYX01000012">
    <property type="protein sequence ID" value="KTD64845.1"/>
    <property type="molecule type" value="Genomic_DNA"/>
</dbReference>
<sequence length="475" mass="54175">MDIHKLLKRQLDKTHLSPDKMPDNPENWVDFLSRVNKAYIEAEQERYLHERSMEISSRELLGLNEKLEKAQHLARLGYWYYDGKTDYALWSKELFTIFHLDPSQKPPSYQEFMELVHEKDRYEFEKAVQDALEHHIDYECEIRVRNPEGTYRWYRTIGQCQEGEKELSGVIIDIHQDKEAEEKIRELNQRLLDTARRAGMAEVAATILHNIGNILNSSNVSVSLLKNSYAQPYHEKFIKIIEMLHEHSDNIVDFLGKDPKGQLIPKYLSAISQVIIKEQQQNSIEVDNLLNDIHHIKEIVAMQKSVSGLSSMNEKIYVPEVIETAINMSMSSAKDDAIEITREFEACPLIEADKSKLLQILVNLIQNARDAVLLDSEALIKEIKLIIKDQKRQNVQIIISDNGVGIAPDNLDKIFSFGFTTKENGHGFGLHSAALSAQEMGGSLLAKSPGTGQGSRFILTLPVKTHAGKEGIFNE</sequence>
<dbReference type="CDD" id="cd00130">
    <property type="entry name" value="PAS"/>
    <property type="match status" value="1"/>
</dbReference>
<dbReference type="Pfam" id="PF02518">
    <property type="entry name" value="HATPase_c"/>
    <property type="match status" value="1"/>
</dbReference>
<dbReference type="OrthoDB" id="149796at2"/>
<proteinExistence type="predicted"/>
<dbReference type="InterPro" id="IPR000014">
    <property type="entry name" value="PAS"/>
</dbReference>
<evidence type="ECO:0000256" key="3">
    <source>
        <dbReference type="ARBA" id="ARBA00022553"/>
    </source>
</evidence>
<dbReference type="Gene3D" id="1.10.287.130">
    <property type="match status" value="1"/>
</dbReference>
<accession>A0A0W0Z6V7</accession>
<keyword evidence="3" id="KW-0597">Phosphoprotein</keyword>
<dbReference type="InterPro" id="IPR003594">
    <property type="entry name" value="HATPase_dom"/>
</dbReference>
<dbReference type="Proteomes" id="UP000054877">
    <property type="component" value="Unassembled WGS sequence"/>
</dbReference>
<protein>
    <recommendedName>
        <fullName evidence="2">histidine kinase</fullName>
        <ecNumber evidence="2">2.7.13.3</ecNumber>
    </recommendedName>
</protein>
<evidence type="ECO:0000313" key="8">
    <source>
        <dbReference type="Proteomes" id="UP000054877"/>
    </source>
</evidence>
<organism evidence="7 8">
    <name type="scientific">Legionella spiritensis</name>
    <dbReference type="NCBI Taxonomy" id="452"/>
    <lineage>
        <taxon>Bacteria</taxon>
        <taxon>Pseudomonadati</taxon>
        <taxon>Pseudomonadota</taxon>
        <taxon>Gammaproteobacteria</taxon>
        <taxon>Legionellales</taxon>
        <taxon>Legionellaceae</taxon>
        <taxon>Legionella</taxon>
    </lineage>
</organism>
<evidence type="ECO:0000313" key="7">
    <source>
        <dbReference type="EMBL" id="KTD64845.1"/>
    </source>
</evidence>
<dbReference type="InterPro" id="IPR036890">
    <property type="entry name" value="HATPase_C_sf"/>
</dbReference>
<dbReference type="STRING" id="452.Lspi_1012"/>
<evidence type="ECO:0000256" key="1">
    <source>
        <dbReference type="ARBA" id="ARBA00000085"/>
    </source>
</evidence>
<dbReference type="SUPFAM" id="SSF55874">
    <property type="entry name" value="ATPase domain of HSP90 chaperone/DNA topoisomerase II/histidine kinase"/>
    <property type="match status" value="1"/>
</dbReference>
<keyword evidence="5 7" id="KW-0418">Kinase</keyword>
<keyword evidence="4 7" id="KW-0808">Transferase</keyword>
<evidence type="ECO:0000256" key="5">
    <source>
        <dbReference type="ARBA" id="ARBA00022777"/>
    </source>
</evidence>
<dbReference type="InterPro" id="IPR035965">
    <property type="entry name" value="PAS-like_dom_sf"/>
</dbReference>
<dbReference type="Gene3D" id="3.30.565.10">
    <property type="entry name" value="Histidine kinase-like ATPase, C-terminal domain"/>
    <property type="match status" value="1"/>
</dbReference>
<dbReference type="PATRIC" id="fig|452.5.peg.1109"/>
<comment type="caution">
    <text evidence="7">The sequence shown here is derived from an EMBL/GenBank/DDBJ whole genome shotgun (WGS) entry which is preliminary data.</text>
</comment>
<keyword evidence="8" id="KW-1185">Reference proteome</keyword>
<dbReference type="InterPro" id="IPR052162">
    <property type="entry name" value="Sensor_kinase/Photoreceptor"/>
</dbReference>
<dbReference type="InterPro" id="IPR004358">
    <property type="entry name" value="Sig_transdc_His_kin-like_C"/>
</dbReference>
<evidence type="ECO:0000256" key="2">
    <source>
        <dbReference type="ARBA" id="ARBA00012438"/>
    </source>
</evidence>
<dbReference type="PRINTS" id="PR00344">
    <property type="entry name" value="BCTRLSENSOR"/>
</dbReference>
<dbReference type="PANTHER" id="PTHR43304">
    <property type="entry name" value="PHYTOCHROME-LIKE PROTEIN CPH1"/>
    <property type="match status" value="1"/>
</dbReference>